<comment type="pathway">
    <text evidence="1 12">Metabolic intermediate biosynthesis; 5-phospho-alpha-D-ribose 1-diphosphate biosynthesis; 5-phospho-alpha-D-ribose 1-diphosphate from D-ribose 5-phosphate (route I): step 1/1.</text>
</comment>
<dbReference type="Gene3D" id="3.40.50.2020">
    <property type="match status" value="2"/>
</dbReference>
<dbReference type="InterPro" id="IPR029099">
    <property type="entry name" value="Pribosyltran_N"/>
</dbReference>
<feature type="active site" evidence="12">
    <location>
        <position position="192"/>
    </location>
</feature>
<gene>
    <name evidence="12" type="primary">prs</name>
    <name evidence="14" type="ORF">H8D96_14225</name>
</gene>
<keyword evidence="2 12" id="KW-0808">Transferase</keyword>
<keyword evidence="12" id="KW-0963">Cytoplasm</keyword>
<reference evidence="14 15" key="1">
    <citation type="submission" date="2020-08" db="EMBL/GenBank/DDBJ databases">
        <title>Bridging the membrane lipid divide: bacteria of the FCB group superphylum have the potential to synthesize archaeal ether lipids.</title>
        <authorList>
            <person name="Villanueva L."/>
            <person name="Von Meijenfeldt F.A.B."/>
            <person name="Westbye A.B."/>
            <person name="Yadav S."/>
            <person name="Hopmans E.C."/>
            <person name="Dutilh B.E."/>
            <person name="Sinninghe Damste J.S."/>
        </authorList>
    </citation>
    <scope>NUCLEOTIDE SEQUENCE [LARGE SCALE GENOMIC DNA]</scope>
    <source>
        <strain evidence="14">NIOZ-UU17</strain>
    </source>
</reference>
<dbReference type="GO" id="GO:0009156">
    <property type="term" value="P:ribonucleoside monophosphate biosynthetic process"/>
    <property type="evidence" value="ECO:0007669"/>
    <property type="project" value="InterPro"/>
</dbReference>
<evidence type="ECO:0000256" key="8">
    <source>
        <dbReference type="ARBA" id="ARBA00022842"/>
    </source>
</evidence>
<dbReference type="InterPro" id="IPR005946">
    <property type="entry name" value="Rib-P_diPkinase"/>
</dbReference>
<dbReference type="GO" id="GO:0005737">
    <property type="term" value="C:cytoplasm"/>
    <property type="evidence" value="ECO:0007669"/>
    <property type="project" value="UniProtKB-SubCell"/>
</dbReference>
<evidence type="ECO:0000256" key="3">
    <source>
        <dbReference type="ARBA" id="ARBA00022723"/>
    </source>
</evidence>
<comment type="cofactor">
    <cofactor evidence="12">
        <name>Mg(2+)</name>
        <dbReference type="ChEBI" id="CHEBI:18420"/>
    </cofactor>
    <text evidence="12">Binds 2 Mg(2+) ions per subunit.</text>
</comment>
<comment type="similarity">
    <text evidence="11 12">Belongs to the ribose-phosphate pyrophosphokinase family. Class I subfamily.</text>
</comment>
<evidence type="ECO:0000256" key="10">
    <source>
        <dbReference type="ARBA" id="ARBA00054914"/>
    </source>
</evidence>
<dbReference type="FunFam" id="3.40.50.2020:FF:000001">
    <property type="entry name" value="Ribose-phosphate pyrophosphokinase"/>
    <property type="match status" value="1"/>
</dbReference>
<dbReference type="SUPFAM" id="SSF53271">
    <property type="entry name" value="PRTase-like"/>
    <property type="match status" value="1"/>
</dbReference>
<evidence type="ECO:0000313" key="14">
    <source>
        <dbReference type="EMBL" id="MBC8433064.1"/>
    </source>
</evidence>
<evidence type="ECO:0000256" key="6">
    <source>
        <dbReference type="ARBA" id="ARBA00022777"/>
    </source>
</evidence>
<dbReference type="GO" id="GO:0016301">
    <property type="term" value="F:kinase activity"/>
    <property type="evidence" value="ECO:0007669"/>
    <property type="project" value="UniProtKB-KW"/>
</dbReference>
<evidence type="ECO:0000256" key="11">
    <source>
        <dbReference type="ARBA" id="ARBA00061444"/>
    </source>
</evidence>
<proteinExistence type="inferred from homology"/>
<keyword evidence="8 12" id="KW-0460">Magnesium</keyword>
<comment type="function">
    <text evidence="10 12">Involved in the biosynthesis of the central metabolite phospho-alpha-D-ribosyl-1-pyrophosphate (PRPP) via the transfer of pyrophosphoryl group from ATP to 1-hydroxyl of ribose-5-phosphate (Rib-5-P).</text>
</comment>
<feature type="binding site" evidence="12">
    <location>
        <position position="130"/>
    </location>
    <ligand>
        <name>Mg(2+)</name>
        <dbReference type="ChEBI" id="CHEBI:18420"/>
    </ligand>
</feature>
<keyword evidence="7 12" id="KW-0067">ATP-binding</keyword>
<dbReference type="UniPathway" id="UPA00087">
    <property type="reaction ID" value="UER00172"/>
</dbReference>
<feature type="binding site" evidence="12">
    <location>
        <position position="194"/>
    </location>
    <ligand>
        <name>D-ribose 5-phosphate</name>
        <dbReference type="ChEBI" id="CHEBI:78346"/>
    </ligand>
</feature>
<dbReference type="Proteomes" id="UP000605201">
    <property type="component" value="Unassembled WGS sequence"/>
</dbReference>
<name>A0A8J6NTU8_9BACT</name>
<feature type="binding site" evidence="12">
    <location>
        <begin position="96"/>
        <end position="97"/>
    </location>
    <ligand>
        <name>ATP</name>
        <dbReference type="ChEBI" id="CHEBI:30616"/>
    </ligand>
</feature>
<comment type="caution">
    <text evidence="14">The sequence shown here is derived from an EMBL/GenBank/DDBJ whole genome shotgun (WGS) entry which is preliminary data.</text>
</comment>
<dbReference type="EC" id="2.7.6.1" evidence="12"/>
<keyword evidence="3 12" id="KW-0479">Metal-binding</keyword>
<keyword evidence="5 12" id="KW-0547">Nucleotide-binding</keyword>
<feature type="binding site" evidence="12">
    <location>
        <begin position="222"/>
        <end position="226"/>
    </location>
    <ligand>
        <name>D-ribose 5-phosphate</name>
        <dbReference type="ChEBI" id="CHEBI:78346"/>
    </ligand>
</feature>
<evidence type="ECO:0000259" key="13">
    <source>
        <dbReference type="Pfam" id="PF13793"/>
    </source>
</evidence>
<comment type="subcellular location">
    <subcellularLocation>
        <location evidence="12">Cytoplasm</location>
    </subcellularLocation>
</comment>
<dbReference type="PROSITE" id="PS00114">
    <property type="entry name" value="PRPP_SYNTHASE"/>
    <property type="match status" value="1"/>
</dbReference>
<comment type="catalytic activity">
    <reaction evidence="9 12">
        <text>D-ribose 5-phosphate + ATP = 5-phospho-alpha-D-ribose 1-diphosphate + AMP + H(+)</text>
        <dbReference type="Rhea" id="RHEA:15609"/>
        <dbReference type="ChEBI" id="CHEBI:15378"/>
        <dbReference type="ChEBI" id="CHEBI:30616"/>
        <dbReference type="ChEBI" id="CHEBI:58017"/>
        <dbReference type="ChEBI" id="CHEBI:78346"/>
        <dbReference type="ChEBI" id="CHEBI:456215"/>
        <dbReference type="EC" id="2.7.6.1"/>
    </reaction>
</comment>
<dbReference type="InterPro" id="IPR037515">
    <property type="entry name" value="Rib-P_diPkinase_bac"/>
</dbReference>
<dbReference type="SMART" id="SM01400">
    <property type="entry name" value="Pribosyltran_N"/>
    <property type="match status" value="1"/>
</dbReference>
<dbReference type="GO" id="GO:0006015">
    <property type="term" value="P:5-phosphoribose 1-diphosphate biosynthetic process"/>
    <property type="evidence" value="ECO:0007669"/>
    <property type="project" value="UniProtKB-UniRule"/>
</dbReference>
<dbReference type="GO" id="GO:0000287">
    <property type="term" value="F:magnesium ion binding"/>
    <property type="evidence" value="ECO:0007669"/>
    <property type="project" value="UniProtKB-UniRule"/>
</dbReference>
<evidence type="ECO:0000256" key="4">
    <source>
        <dbReference type="ARBA" id="ARBA00022727"/>
    </source>
</evidence>
<dbReference type="GO" id="GO:0006164">
    <property type="term" value="P:purine nucleotide biosynthetic process"/>
    <property type="evidence" value="ECO:0007669"/>
    <property type="project" value="TreeGrafter"/>
</dbReference>
<dbReference type="GO" id="GO:0005524">
    <property type="term" value="F:ATP binding"/>
    <property type="evidence" value="ECO:0007669"/>
    <property type="project" value="UniProtKB-KW"/>
</dbReference>
<dbReference type="GO" id="GO:0004749">
    <property type="term" value="F:ribose phosphate diphosphokinase activity"/>
    <property type="evidence" value="ECO:0007669"/>
    <property type="project" value="UniProtKB-UniRule"/>
</dbReference>
<dbReference type="PANTHER" id="PTHR10210">
    <property type="entry name" value="RIBOSE-PHOSPHATE DIPHOSPHOKINASE FAMILY MEMBER"/>
    <property type="match status" value="1"/>
</dbReference>
<dbReference type="InterPro" id="IPR000842">
    <property type="entry name" value="PRib_PP_synth_CS"/>
</dbReference>
<evidence type="ECO:0000256" key="5">
    <source>
        <dbReference type="ARBA" id="ARBA00022741"/>
    </source>
</evidence>
<dbReference type="GO" id="GO:0002189">
    <property type="term" value="C:ribose phosphate diphosphokinase complex"/>
    <property type="evidence" value="ECO:0007669"/>
    <property type="project" value="TreeGrafter"/>
</dbReference>
<dbReference type="Pfam" id="PF14572">
    <property type="entry name" value="Pribosyl_synth"/>
    <property type="match status" value="1"/>
</dbReference>
<accession>A0A8J6NTU8</accession>
<dbReference type="CDD" id="cd06223">
    <property type="entry name" value="PRTases_typeI"/>
    <property type="match status" value="1"/>
</dbReference>
<comment type="subunit">
    <text evidence="12">Homohexamer.</text>
</comment>
<dbReference type="Pfam" id="PF13793">
    <property type="entry name" value="Pribosyltran_N"/>
    <property type="match status" value="1"/>
</dbReference>
<dbReference type="PANTHER" id="PTHR10210:SF41">
    <property type="entry name" value="RIBOSE-PHOSPHATE PYROPHOSPHOKINASE 1, CHLOROPLASTIC"/>
    <property type="match status" value="1"/>
</dbReference>
<protein>
    <recommendedName>
        <fullName evidence="12">Ribose-phosphate pyrophosphokinase</fullName>
        <shortName evidence="12">RPPK</shortName>
        <ecNumber evidence="12">2.7.6.1</ecNumber>
    </recommendedName>
    <alternativeName>
        <fullName evidence="12">5-phospho-D-ribosyl alpha-1-diphosphate synthase</fullName>
    </alternativeName>
    <alternativeName>
        <fullName evidence="12">Phosphoribosyl diphosphate synthase</fullName>
    </alternativeName>
    <alternativeName>
        <fullName evidence="12">Phosphoribosyl pyrophosphate synthase</fullName>
        <shortName evidence="12">P-Rib-PP synthase</shortName>
        <shortName evidence="12">PRPP synthase</shortName>
        <shortName evidence="12">PRPPase</shortName>
    </alternativeName>
</protein>
<keyword evidence="4 12" id="KW-0545">Nucleotide biosynthesis</keyword>
<evidence type="ECO:0000313" key="15">
    <source>
        <dbReference type="Proteomes" id="UP000605201"/>
    </source>
</evidence>
<feature type="domain" description="Ribose-phosphate pyrophosphokinase N-terminal" evidence="13">
    <location>
        <begin position="5"/>
        <end position="120"/>
    </location>
</feature>
<evidence type="ECO:0000256" key="7">
    <source>
        <dbReference type="ARBA" id="ARBA00022840"/>
    </source>
</evidence>
<dbReference type="AlphaFoldDB" id="A0A8J6NTU8"/>
<sequence>MEDFIIFSGNSNPELSKKICDYLDMPLGGEKLKRFSDGEIQIEIDENVRKRDVFIIQSTCAPVNENLMELLLMIDAMKRASATRVTAVMPYYGYARQDKKVAPRVPISAKLVADLLTVAGATRIITMDLHAGQIQGFFNIPVDNLFAASVLIDYMRKNFNADLMIISPDAGGVERARAFAKRLNAGLAIIDKRRDAPNEAKAMAVIGDVEGKVAVILDDMVDTAGTLTEAAAALTEKGAKEIHACCAHAVLSGPAIERIENSALKTMVVTDTIPLQINAQACEKVKVLSIAALVGEAIIRSHMGDSVTSLFV</sequence>
<evidence type="ECO:0000256" key="12">
    <source>
        <dbReference type="HAMAP-Rule" id="MF_00583"/>
    </source>
</evidence>
<feature type="binding site" evidence="12">
    <location>
        <position position="218"/>
    </location>
    <ligand>
        <name>D-ribose 5-phosphate</name>
        <dbReference type="ChEBI" id="CHEBI:78346"/>
    </ligand>
</feature>
<dbReference type="EMBL" id="JACNIG010000266">
    <property type="protein sequence ID" value="MBC8433064.1"/>
    <property type="molecule type" value="Genomic_DNA"/>
</dbReference>
<dbReference type="InterPro" id="IPR000836">
    <property type="entry name" value="PRTase_dom"/>
</dbReference>
<evidence type="ECO:0000256" key="9">
    <source>
        <dbReference type="ARBA" id="ARBA00049535"/>
    </source>
</evidence>
<feature type="binding site" evidence="12">
    <location>
        <position position="169"/>
    </location>
    <ligand>
        <name>Mg(2+)</name>
        <dbReference type="ChEBI" id="CHEBI:18420"/>
    </ligand>
</feature>
<organism evidence="14 15">
    <name type="scientific">Candidatus Desulfatibia vada</name>
    <dbReference type="NCBI Taxonomy" id="2841696"/>
    <lineage>
        <taxon>Bacteria</taxon>
        <taxon>Pseudomonadati</taxon>
        <taxon>Thermodesulfobacteriota</taxon>
        <taxon>Desulfobacteria</taxon>
        <taxon>Desulfobacterales</taxon>
        <taxon>Desulfobacterales incertae sedis</taxon>
        <taxon>Candidatus Desulfatibia</taxon>
    </lineage>
</organism>
<dbReference type="NCBIfam" id="NF002320">
    <property type="entry name" value="PRK01259.1"/>
    <property type="match status" value="1"/>
</dbReference>
<keyword evidence="6 12" id="KW-0418">Kinase</keyword>
<feature type="binding site" evidence="12">
    <location>
        <begin position="37"/>
        <end position="39"/>
    </location>
    <ligand>
        <name>ATP</name>
        <dbReference type="ChEBI" id="CHEBI:30616"/>
    </ligand>
</feature>
<dbReference type="InterPro" id="IPR029057">
    <property type="entry name" value="PRTase-like"/>
</dbReference>
<evidence type="ECO:0000256" key="1">
    <source>
        <dbReference type="ARBA" id="ARBA00004996"/>
    </source>
</evidence>
<dbReference type="NCBIfam" id="TIGR01251">
    <property type="entry name" value="ribP_PPkin"/>
    <property type="match status" value="1"/>
</dbReference>
<evidence type="ECO:0000256" key="2">
    <source>
        <dbReference type="ARBA" id="ARBA00022679"/>
    </source>
</evidence>
<dbReference type="HAMAP" id="MF_00583_B">
    <property type="entry name" value="RibP_PPkinase_B"/>
    <property type="match status" value="1"/>
</dbReference>